<gene>
    <name evidence="4" type="ORF">UU72_C0041G0002</name>
</gene>
<evidence type="ECO:0000256" key="1">
    <source>
        <dbReference type="ARBA" id="ARBA00022679"/>
    </source>
</evidence>
<dbReference type="AlphaFoldDB" id="A0A0G0WPK7"/>
<comment type="caution">
    <text evidence="4">The sequence shown here is derived from an EMBL/GenBank/DDBJ whole genome shotgun (WGS) entry which is preliminary data.</text>
</comment>
<evidence type="ECO:0000259" key="3">
    <source>
        <dbReference type="Pfam" id="PF13427"/>
    </source>
</evidence>
<feature type="domain" description="Adenylyltransferase AadA C-terminal" evidence="3">
    <location>
        <begin position="145"/>
        <end position="251"/>
    </location>
</feature>
<keyword evidence="1" id="KW-0808">Transferase</keyword>
<reference evidence="4 5" key="1">
    <citation type="journal article" date="2015" name="Nature">
        <title>rRNA introns, odd ribosomes, and small enigmatic genomes across a large radiation of phyla.</title>
        <authorList>
            <person name="Brown C.T."/>
            <person name="Hug L.A."/>
            <person name="Thomas B.C."/>
            <person name="Sharon I."/>
            <person name="Castelle C.J."/>
            <person name="Singh A."/>
            <person name="Wilkins M.J."/>
            <person name="Williams K.H."/>
            <person name="Banfield J.F."/>
        </authorList>
    </citation>
    <scope>NUCLEOTIDE SEQUENCE [LARGE SCALE GENOMIC DNA]</scope>
</reference>
<evidence type="ECO:0000313" key="5">
    <source>
        <dbReference type="Proteomes" id="UP000034163"/>
    </source>
</evidence>
<feature type="domain" description="Polymerase nucleotidyl transferase" evidence="2">
    <location>
        <begin position="28"/>
        <end position="74"/>
    </location>
</feature>
<organism evidence="4 5">
    <name type="scientific">candidate division WWE3 bacterium GW2011_GWB1_41_6</name>
    <dbReference type="NCBI Taxonomy" id="1619112"/>
    <lineage>
        <taxon>Bacteria</taxon>
        <taxon>Katanobacteria</taxon>
    </lineage>
</organism>
<dbReference type="InterPro" id="IPR025184">
    <property type="entry name" value="AadA_C"/>
</dbReference>
<dbReference type="Pfam" id="PF01909">
    <property type="entry name" value="NTP_transf_2"/>
    <property type="match status" value="1"/>
</dbReference>
<proteinExistence type="predicted"/>
<dbReference type="Proteomes" id="UP000034163">
    <property type="component" value="Unassembled WGS sequence"/>
</dbReference>
<name>A0A0G0WPK7_UNCKA</name>
<dbReference type="CDD" id="cd05403">
    <property type="entry name" value="NT_KNTase_like"/>
    <property type="match status" value="1"/>
</dbReference>
<protein>
    <recommendedName>
        <fullName evidence="6">Adenylyltransferase AadA C-terminal domain-containing protein</fullName>
    </recommendedName>
</protein>
<dbReference type="InterPro" id="IPR043519">
    <property type="entry name" value="NT_sf"/>
</dbReference>
<sequence length="257" mass="29645">MEFIEYPEINSFLNTALDEMKVILGDNLVGLYLYGSLVWGDFDENISDVDLLAVTKTPLNGSEFAQLEKLHNELVKSYKELDNRVEIAYAHLAALKTFKIQKSEISVISPGEPFHKKEAGIDWLINWYIVLQQGKTLFGPDSDRVIEPISKEEFVQAVQRQAKEWADWVIHTKGSRPYQGHAILTMCRAFYAQKHGEQVSKKQAALWAMIELPEWTALIQQALQWRRDFRNREVDNEATYPQTEKFVKYMAGRIAGF</sequence>
<evidence type="ECO:0000259" key="2">
    <source>
        <dbReference type="Pfam" id="PF01909"/>
    </source>
</evidence>
<dbReference type="InterPro" id="IPR002934">
    <property type="entry name" value="Polymerase_NTP_transf_dom"/>
</dbReference>
<accession>A0A0G0WPK7</accession>
<dbReference type="SUPFAM" id="SSF81301">
    <property type="entry name" value="Nucleotidyltransferase"/>
    <property type="match status" value="1"/>
</dbReference>
<dbReference type="GO" id="GO:0016779">
    <property type="term" value="F:nucleotidyltransferase activity"/>
    <property type="evidence" value="ECO:0007669"/>
    <property type="project" value="InterPro"/>
</dbReference>
<dbReference type="EMBL" id="LCBS01000041">
    <property type="protein sequence ID" value="KKS14664.1"/>
    <property type="molecule type" value="Genomic_DNA"/>
</dbReference>
<dbReference type="Pfam" id="PF13427">
    <property type="entry name" value="AadA_C"/>
    <property type="match status" value="1"/>
</dbReference>
<dbReference type="Gene3D" id="3.30.460.10">
    <property type="entry name" value="Beta Polymerase, domain 2"/>
    <property type="match status" value="1"/>
</dbReference>
<evidence type="ECO:0008006" key="6">
    <source>
        <dbReference type="Google" id="ProtNLM"/>
    </source>
</evidence>
<evidence type="ECO:0000313" key="4">
    <source>
        <dbReference type="EMBL" id="KKS14664.1"/>
    </source>
</evidence>